<comment type="caution">
    <text evidence="6">The sequence shown here is derived from an EMBL/GenBank/DDBJ whole genome shotgun (WGS) entry which is preliminary data.</text>
</comment>
<feature type="domain" description="HTH lysR-type" evidence="5">
    <location>
        <begin position="1"/>
        <end position="59"/>
    </location>
</feature>
<dbReference type="Pfam" id="PF00126">
    <property type="entry name" value="HTH_1"/>
    <property type="match status" value="1"/>
</dbReference>
<protein>
    <submittedName>
        <fullName evidence="6">LysR family transcriptional regulator</fullName>
    </submittedName>
</protein>
<proteinExistence type="inferred from homology"/>
<dbReference type="CDD" id="cd08472">
    <property type="entry name" value="PBP2_CrgA_like_3"/>
    <property type="match status" value="1"/>
</dbReference>
<dbReference type="InterPro" id="IPR058163">
    <property type="entry name" value="LysR-type_TF_proteobact-type"/>
</dbReference>
<dbReference type="PANTHER" id="PTHR30537:SF17">
    <property type="entry name" value="LYSR-FAMILY REGULATORY PROTEIN"/>
    <property type="match status" value="1"/>
</dbReference>
<dbReference type="EMBL" id="JBBKZU010000002">
    <property type="protein sequence ID" value="MEJ8810312.1"/>
    <property type="molecule type" value="Genomic_DNA"/>
</dbReference>
<comment type="similarity">
    <text evidence="1">Belongs to the LysR transcriptional regulatory family.</text>
</comment>
<keyword evidence="4" id="KW-0804">Transcription</keyword>
<dbReference type="Gene3D" id="3.40.190.10">
    <property type="entry name" value="Periplasmic binding protein-like II"/>
    <property type="match status" value="2"/>
</dbReference>
<sequence>MDQIAAMRVFARVVEAGTFTRAADLLQMPKPSVTKLVQQLESHLRVKLLQRTTRRVTVTPEGAAYYERISRVLADIDDIEADVTNAQASPRGRLRVDIGSSLANRILIPMLPAFHRRYPDILLELGVSDRPVHLIGEGVDCVLRGGVLSDPSLVARRVAQMPYMTCATPDYLKRHGTPRTPTDLLEGHRVVSYFLSGTGRYVPPRYEHGHEQIEINGRAVIAVNESTAHLTALLTGLGVAQTFAFMAQPYVESGALVELLTDWEPAPMVVSVAYPSSRHMSAKLRAFVDWTVEAFAPYGSVDGR</sequence>
<evidence type="ECO:0000313" key="7">
    <source>
        <dbReference type="Proteomes" id="UP001365846"/>
    </source>
</evidence>
<evidence type="ECO:0000256" key="3">
    <source>
        <dbReference type="ARBA" id="ARBA00023125"/>
    </source>
</evidence>
<dbReference type="InterPro" id="IPR036390">
    <property type="entry name" value="WH_DNA-bd_sf"/>
</dbReference>
<accession>A0ABU8V9I6</accession>
<organism evidence="6 7">
    <name type="scientific">Variovorax ureilyticus</name>
    <dbReference type="NCBI Taxonomy" id="1836198"/>
    <lineage>
        <taxon>Bacteria</taxon>
        <taxon>Pseudomonadati</taxon>
        <taxon>Pseudomonadota</taxon>
        <taxon>Betaproteobacteria</taxon>
        <taxon>Burkholderiales</taxon>
        <taxon>Comamonadaceae</taxon>
        <taxon>Variovorax</taxon>
    </lineage>
</organism>
<reference evidence="6 7" key="1">
    <citation type="submission" date="2024-03" db="EMBL/GenBank/DDBJ databases">
        <title>Novel species of the genus Variovorax.</title>
        <authorList>
            <person name="Liu Q."/>
            <person name="Xin Y.-H."/>
        </authorList>
    </citation>
    <scope>NUCLEOTIDE SEQUENCE [LARGE SCALE GENOMIC DNA]</scope>
    <source>
        <strain evidence="6 7">KACC 18899</strain>
    </source>
</reference>
<dbReference type="Pfam" id="PF03466">
    <property type="entry name" value="LysR_substrate"/>
    <property type="match status" value="1"/>
</dbReference>
<keyword evidence="2" id="KW-0805">Transcription regulation</keyword>
<keyword evidence="3" id="KW-0238">DNA-binding</keyword>
<keyword evidence="7" id="KW-1185">Reference proteome</keyword>
<dbReference type="Gene3D" id="1.10.10.10">
    <property type="entry name" value="Winged helix-like DNA-binding domain superfamily/Winged helix DNA-binding domain"/>
    <property type="match status" value="1"/>
</dbReference>
<evidence type="ECO:0000256" key="2">
    <source>
        <dbReference type="ARBA" id="ARBA00023015"/>
    </source>
</evidence>
<dbReference type="InterPro" id="IPR000847">
    <property type="entry name" value="LysR_HTH_N"/>
</dbReference>
<dbReference type="SUPFAM" id="SSF46785">
    <property type="entry name" value="Winged helix' DNA-binding domain"/>
    <property type="match status" value="1"/>
</dbReference>
<dbReference type="Proteomes" id="UP001365846">
    <property type="component" value="Unassembled WGS sequence"/>
</dbReference>
<dbReference type="InterPro" id="IPR036388">
    <property type="entry name" value="WH-like_DNA-bd_sf"/>
</dbReference>
<dbReference type="PROSITE" id="PS50931">
    <property type="entry name" value="HTH_LYSR"/>
    <property type="match status" value="1"/>
</dbReference>
<evidence type="ECO:0000259" key="5">
    <source>
        <dbReference type="PROSITE" id="PS50931"/>
    </source>
</evidence>
<evidence type="ECO:0000256" key="4">
    <source>
        <dbReference type="ARBA" id="ARBA00023163"/>
    </source>
</evidence>
<evidence type="ECO:0000256" key="1">
    <source>
        <dbReference type="ARBA" id="ARBA00009437"/>
    </source>
</evidence>
<name>A0ABU8V9I6_9BURK</name>
<evidence type="ECO:0000313" key="6">
    <source>
        <dbReference type="EMBL" id="MEJ8810312.1"/>
    </source>
</evidence>
<dbReference type="InterPro" id="IPR005119">
    <property type="entry name" value="LysR_subst-bd"/>
</dbReference>
<dbReference type="PANTHER" id="PTHR30537">
    <property type="entry name" value="HTH-TYPE TRANSCRIPTIONAL REGULATOR"/>
    <property type="match status" value="1"/>
</dbReference>
<gene>
    <name evidence="6" type="ORF">WKW77_04485</name>
</gene>
<dbReference type="RefSeq" id="WP_340355638.1">
    <property type="nucleotide sequence ID" value="NZ_JBBKZU010000002.1"/>
</dbReference>
<dbReference type="SUPFAM" id="SSF53850">
    <property type="entry name" value="Periplasmic binding protein-like II"/>
    <property type="match status" value="1"/>
</dbReference>